<sequence length="49" mass="5426">MTKKILGVSKISSGRKISLLKDIADKLKADVGDDVVFYEENGRVFIEKA</sequence>
<evidence type="ECO:0000313" key="3">
    <source>
        <dbReference type="EMBL" id="QJB02324.1"/>
    </source>
</evidence>
<dbReference type="SUPFAM" id="SSF89447">
    <property type="entry name" value="AbrB/MazE/MraZ-like"/>
    <property type="match status" value="1"/>
</dbReference>
<accession>A0A6M3M596</accession>
<dbReference type="EMBL" id="MT143575">
    <property type="protein sequence ID" value="QJA98381.1"/>
    <property type="molecule type" value="Genomic_DNA"/>
</dbReference>
<proteinExistence type="predicted"/>
<dbReference type="EMBL" id="MT145051">
    <property type="protein sequence ID" value="QJI03023.1"/>
    <property type="molecule type" value="Genomic_DNA"/>
</dbReference>
<protein>
    <recommendedName>
        <fullName evidence="5">Antitoxin family protein</fullName>
    </recommendedName>
</protein>
<evidence type="ECO:0000313" key="4">
    <source>
        <dbReference type="EMBL" id="QJI03023.1"/>
    </source>
</evidence>
<dbReference type="InterPro" id="IPR037914">
    <property type="entry name" value="SpoVT-AbrB_sf"/>
</dbReference>
<dbReference type="AlphaFoldDB" id="A0A6M3M596"/>
<dbReference type="EMBL" id="MT143775">
    <property type="protein sequence ID" value="QJB02324.1"/>
    <property type="molecule type" value="Genomic_DNA"/>
</dbReference>
<name>A0A6M3M596_9ZZZZ</name>
<evidence type="ECO:0000313" key="2">
    <source>
        <dbReference type="EMBL" id="QJA98381.1"/>
    </source>
</evidence>
<organism evidence="3">
    <name type="scientific">viral metagenome</name>
    <dbReference type="NCBI Taxonomy" id="1070528"/>
    <lineage>
        <taxon>unclassified sequences</taxon>
        <taxon>metagenomes</taxon>
        <taxon>organismal metagenomes</taxon>
    </lineage>
</organism>
<gene>
    <name evidence="2" type="ORF">MM171A01899_0014</name>
    <name evidence="1" type="ORF">MM171A02050_0011</name>
    <name evidence="3" type="ORF">MM171B01365_0002</name>
    <name evidence="4" type="ORF">TM448B03985_0009</name>
</gene>
<evidence type="ECO:0000313" key="1">
    <source>
        <dbReference type="EMBL" id="QJA98278.1"/>
    </source>
</evidence>
<evidence type="ECO:0008006" key="5">
    <source>
        <dbReference type="Google" id="ProtNLM"/>
    </source>
</evidence>
<dbReference type="EMBL" id="MT143567">
    <property type="protein sequence ID" value="QJA98278.1"/>
    <property type="molecule type" value="Genomic_DNA"/>
</dbReference>
<reference evidence="3" key="1">
    <citation type="submission" date="2020-03" db="EMBL/GenBank/DDBJ databases">
        <title>The deep terrestrial virosphere.</title>
        <authorList>
            <person name="Holmfeldt K."/>
            <person name="Nilsson E."/>
            <person name="Simone D."/>
            <person name="Lopez-Fernandez M."/>
            <person name="Wu X."/>
            <person name="de Brujin I."/>
            <person name="Lundin D."/>
            <person name="Andersson A."/>
            <person name="Bertilsson S."/>
            <person name="Dopson M."/>
        </authorList>
    </citation>
    <scope>NUCLEOTIDE SEQUENCE</scope>
    <source>
        <strain evidence="2">MM171A01899</strain>
        <strain evidence="1">MM171A02050</strain>
        <strain evidence="3">MM171B01365</strain>
        <strain evidence="4">TM448B03985</strain>
    </source>
</reference>